<reference evidence="3 4" key="1">
    <citation type="submission" date="2021-03" db="EMBL/GenBank/DDBJ databases">
        <title>Whole genome shotgun sequence of Actinoplanes toevensis NBRC 105298.</title>
        <authorList>
            <person name="Komaki H."/>
            <person name="Tamura T."/>
        </authorList>
    </citation>
    <scope>NUCLEOTIDE SEQUENCE [LARGE SCALE GENOMIC DNA]</scope>
    <source>
        <strain evidence="3 4">NBRC 105298</strain>
    </source>
</reference>
<gene>
    <name evidence="3" type="ORF">Ato02nite_043010</name>
</gene>
<keyword evidence="1" id="KW-0812">Transmembrane</keyword>
<evidence type="ECO:0000256" key="1">
    <source>
        <dbReference type="SAM" id="Phobius"/>
    </source>
</evidence>
<organism evidence="3 4">
    <name type="scientific">Paractinoplanes toevensis</name>
    <dbReference type="NCBI Taxonomy" id="571911"/>
    <lineage>
        <taxon>Bacteria</taxon>
        <taxon>Bacillati</taxon>
        <taxon>Actinomycetota</taxon>
        <taxon>Actinomycetes</taxon>
        <taxon>Micromonosporales</taxon>
        <taxon>Micromonosporaceae</taxon>
        <taxon>Paractinoplanes</taxon>
    </lineage>
</organism>
<evidence type="ECO:0000256" key="2">
    <source>
        <dbReference type="SAM" id="SignalP"/>
    </source>
</evidence>
<name>A0A919W673_9ACTN</name>
<keyword evidence="1" id="KW-0472">Membrane</keyword>
<evidence type="ECO:0000313" key="4">
    <source>
        <dbReference type="Proteomes" id="UP000677082"/>
    </source>
</evidence>
<feature type="transmembrane region" description="Helical" evidence="1">
    <location>
        <begin position="201"/>
        <end position="222"/>
    </location>
</feature>
<accession>A0A919W673</accession>
<dbReference type="Proteomes" id="UP000677082">
    <property type="component" value="Unassembled WGS sequence"/>
</dbReference>
<feature type="chain" id="PRO_5037666377" evidence="2">
    <location>
        <begin position="38"/>
        <end position="226"/>
    </location>
</feature>
<sequence>MVRGALSHGVMARVISGVGAIAVAALVTLGVAPAAQAAPKPAAKPTSVQIVGKDIDGTLIVDPTDGARLFDTLLAEVTWMATATPQTTAPAADKLGPKYSLTVMIKTAPQMVYDLYPLAAGGPRAHRPAKQPVIGKTVTDGWFYGRLTMSETLRVSGVPLEAKPDVVAGGIGGGIGQDIDSNELDPVTGVNNFLGEMRRVLLVNGAVLAVIAFGLAGIAFLIRRKV</sequence>
<dbReference type="EMBL" id="BOQN01000057">
    <property type="protein sequence ID" value="GIM92508.1"/>
    <property type="molecule type" value="Genomic_DNA"/>
</dbReference>
<dbReference type="AlphaFoldDB" id="A0A919W673"/>
<evidence type="ECO:0000313" key="3">
    <source>
        <dbReference type="EMBL" id="GIM92508.1"/>
    </source>
</evidence>
<keyword evidence="2" id="KW-0732">Signal</keyword>
<feature type="signal peptide" evidence="2">
    <location>
        <begin position="1"/>
        <end position="37"/>
    </location>
</feature>
<keyword evidence="4" id="KW-1185">Reference proteome</keyword>
<comment type="caution">
    <text evidence="3">The sequence shown here is derived from an EMBL/GenBank/DDBJ whole genome shotgun (WGS) entry which is preliminary data.</text>
</comment>
<keyword evidence="1" id="KW-1133">Transmembrane helix</keyword>
<protein>
    <submittedName>
        <fullName evidence="3">Uncharacterized protein</fullName>
    </submittedName>
</protein>
<proteinExistence type="predicted"/>